<sequence length="371" mass="40586">MTEPSAEERAIIMGSRLPDLIALANEASSEKRRLLLRELTDHFLGGVEHSVAETELYGSVLETLSEEMETAVRAELAARFAEAPNAPASLIRRLAEDQIDVAGPVLRGSTVLTDADLIGVISRQGQDHMRAVSGRTEVSEAVSEIIVERGDDHTLGVLLRNDGAQLSRAASETAVERAKNNPELHAPAVERKSLPADLLNDMYFVVEARLRHQILEQNAQMDPDLLEAALAAGRARVATDDGALPADYAESLAYVDELHAANQLTPQVLIRFLRSKGRTAFLVALSRLSDVDFHTARNIVDRRDLDALSIICKAADIDRAIFLTYAVSLLGGDSNPMGRAAAYGRMYGELTRDAAQRTLRFWRMRRVAQAA</sequence>
<name>A0A7W6A7L9_9CAUL</name>
<evidence type="ECO:0000313" key="1">
    <source>
        <dbReference type="EMBL" id="MBB3872003.1"/>
    </source>
</evidence>
<dbReference type="InterPro" id="IPR014598">
    <property type="entry name" value="UCP035865"/>
</dbReference>
<dbReference type="AlphaFoldDB" id="A0A7W6A7L9"/>
<dbReference type="RefSeq" id="WP_183196117.1">
    <property type="nucleotide sequence ID" value="NZ_JACIDA010000001.1"/>
</dbReference>
<dbReference type="EMBL" id="JACIDA010000001">
    <property type="protein sequence ID" value="MBB3872003.1"/>
    <property type="molecule type" value="Genomic_DNA"/>
</dbReference>
<dbReference type="Proteomes" id="UP000532936">
    <property type="component" value="Unassembled WGS sequence"/>
</dbReference>
<evidence type="ECO:0000313" key="2">
    <source>
        <dbReference type="Proteomes" id="UP000532936"/>
    </source>
</evidence>
<proteinExistence type="predicted"/>
<dbReference type="PIRSF" id="PIRSF035865">
    <property type="entry name" value="UCP035865"/>
    <property type="match status" value="1"/>
</dbReference>
<dbReference type="Pfam" id="PF10098">
    <property type="entry name" value="DUF2336"/>
    <property type="match status" value="1"/>
</dbReference>
<gene>
    <name evidence="1" type="ORF">GGR11_001517</name>
</gene>
<reference evidence="1 2" key="1">
    <citation type="submission" date="2020-08" db="EMBL/GenBank/DDBJ databases">
        <title>Genomic Encyclopedia of Type Strains, Phase IV (KMG-IV): sequencing the most valuable type-strain genomes for metagenomic binning, comparative biology and taxonomic classification.</title>
        <authorList>
            <person name="Goeker M."/>
        </authorList>
    </citation>
    <scope>NUCLEOTIDE SEQUENCE [LARGE SCALE GENOMIC DNA]</scope>
    <source>
        <strain evidence="1 2">DSM 14878</strain>
    </source>
</reference>
<dbReference type="InterPro" id="IPR019285">
    <property type="entry name" value="DUF2336"/>
</dbReference>
<protein>
    <submittedName>
        <fullName evidence="1">Uncharacterized protein (DUF2336 family)</fullName>
    </submittedName>
</protein>
<organism evidence="1 2">
    <name type="scientific">Brevundimonas mediterranea</name>
    <dbReference type="NCBI Taxonomy" id="74329"/>
    <lineage>
        <taxon>Bacteria</taxon>
        <taxon>Pseudomonadati</taxon>
        <taxon>Pseudomonadota</taxon>
        <taxon>Alphaproteobacteria</taxon>
        <taxon>Caulobacterales</taxon>
        <taxon>Caulobacteraceae</taxon>
        <taxon>Brevundimonas</taxon>
    </lineage>
</organism>
<comment type="caution">
    <text evidence="1">The sequence shown here is derived from an EMBL/GenBank/DDBJ whole genome shotgun (WGS) entry which is preliminary data.</text>
</comment>
<accession>A0A7W6A7L9</accession>